<dbReference type="EMBL" id="JAHLPM010000017">
    <property type="protein sequence ID" value="MBU5439669.1"/>
    <property type="molecule type" value="Genomic_DNA"/>
</dbReference>
<proteinExistence type="predicted"/>
<sequence length="72" mass="8699">MKGIVDRIEKDVVVIEIEKEIFNFNIDLFPENIKEGDLVEYEEDKFIILEDETKKREKEIRDLFHSLIEKDD</sequence>
<evidence type="ECO:0000313" key="1">
    <source>
        <dbReference type="EMBL" id="MBU5439669.1"/>
    </source>
</evidence>
<dbReference type="Proteomes" id="UP000749471">
    <property type="component" value="Unassembled WGS sequence"/>
</dbReference>
<organism evidence="1 2">
    <name type="scientific">Tissierella simiarum</name>
    <dbReference type="NCBI Taxonomy" id="2841534"/>
    <lineage>
        <taxon>Bacteria</taxon>
        <taxon>Bacillati</taxon>
        <taxon>Bacillota</taxon>
        <taxon>Tissierellia</taxon>
        <taxon>Tissierellales</taxon>
        <taxon>Tissierellaceae</taxon>
        <taxon>Tissierella</taxon>
    </lineage>
</organism>
<evidence type="ECO:0000313" key="2">
    <source>
        <dbReference type="Proteomes" id="UP000749471"/>
    </source>
</evidence>
<dbReference type="RefSeq" id="WP_216521436.1">
    <property type="nucleotide sequence ID" value="NZ_JAHLPM010000017.1"/>
</dbReference>
<keyword evidence="2" id="KW-1185">Reference proteome</keyword>
<reference evidence="1 2" key="1">
    <citation type="submission" date="2021-06" db="EMBL/GenBank/DDBJ databases">
        <authorList>
            <person name="Sun Q."/>
            <person name="Li D."/>
        </authorList>
    </citation>
    <scope>NUCLEOTIDE SEQUENCE [LARGE SCALE GENOMIC DNA]</scope>
    <source>
        <strain evidence="1 2">MSJ-40</strain>
    </source>
</reference>
<gene>
    <name evidence="1" type="ORF">KQI42_16765</name>
</gene>
<name>A0ABS6EA88_9FIRM</name>
<dbReference type="InterPro" id="IPR021377">
    <property type="entry name" value="DUF3006"/>
</dbReference>
<comment type="caution">
    <text evidence="1">The sequence shown here is derived from an EMBL/GenBank/DDBJ whole genome shotgun (WGS) entry which is preliminary data.</text>
</comment>
<dbReference type="Pfam" id="PF11213">
    <property type="entry name" value="DUF3006"/>
    <property type="match status" value="1"/>
</dbReference>
<protein>
    <submittedName>
        <fullName evidence="1">DUF3006 domain-containing protein</fullName>
    </submittedName>
</protein>
<accession>A0ABS6EA88</accession>